<dbReference type="PANTHER" id="PTHR21137:SF35">
    <property type="entry name" value="ODORANT RECEPTOR 19A-RELATED"/>
    <property type="match status" value="1"/>
</dbReference>
<evidence type="ECO:0000256" key="8">
    <source>
        <dbReference type="ARBA" id="ARBA00023170"/>
    </source>
</evidence>
<dbReference type="RefSeq" id="NP_001177567.1">
    <property type="nucleotide sequence ID" value="NM_001190638.1"/>
</dbReference>
<keyword evidence="3 10" id="KW-0716">Sensory transduction</keyword>
<dbReference type="GO" id="GO:0005886">
    <property type="term" value="C:plasma membrane"/>
    <property type="evidence" value="ECO:0007669"/>
    <property type="project" value="UniProtKB-SubCell"/>
</dbReference>
<evidence type="ECO:0000313" key="11">
    <source>
        <dbReference type="EnsemblMetazoa" id="NP_001177567"/>
    </source>
</evidence>
<dbReference type="KEGG" id="nvi:100463134"/>
<comment type="subcellular location">
    <subcellularLocation>
        <location evidence="1 10">Cell membrane</location>
        <topology evidence="1 10">Multi-pass membrane protein</topology>
    </subcellularLocation>
</comment>
<reference evidence="11" key="1">
    <citation type="submission" date="2021-01" db="UniProtKB">
        <authorList>
            <consortium name="EnsemblMetazoa"/>
        </authorList>
    </citation>
    <scope>IDENTIFICATION</scope>
</reference>
<keyword evidence="2" id="KW-1003">Cell membrane</keyword>
<dbReference type="Proteomes" id="UP000002358">
    <property type="component" value="Chromosome 5"/>
</dbReference>
<keyword evidence="5 10" id="KW-0552">Olfaction</keyword>
<protein>
    <recommendedName>
        <fullName evidence="10">Odorant receptor</fullName>
    </recommendedName>
</protein>
<sequence>MDIFQSSYYIRCNRYLSFCGHWPYQSLRNRIRNFVLLMFLMSTILIPQIIKFWQLRHNIHVFVAALPSMLYYCAFLFKNSFSMLQSKEIKKVLEKIKSDFQRYKDEDLKILHKYSGQANKINTFYTVYMFMAVGGYSMLPLTLHVMDIALPKNESRLPTKPRLINYNIEAFDENIFFIIIHGVIVDTAVIVFIIGFETLCFSFSYHVCALFVIVTNKIRDSIDERITSKHSEVDQDIFYRNFVKIVIMHKDALDFVDTVETALSVLNLFAIGFAMMPLTITGFEFILSKGNVGEMARWSLFAFGEIVHLFYYNWPGQKIRDHSLCVYQSCYAIEWYKEEIPDKCKKLLNLMMLRGQKPCSLTAGKVYILGLENFAAVMKVSMSYFTVLSSVM</sequence>
<feature type="transmembrane region" description="Helical" evidence="10">
    <location>
        <begin position="123"/>
        <end position="143"/>
    </location>
</feature>
<dbReference type="EnsemblMetazoa" id="NM_001190638">
    <property type="protein sequence ID" value="NP_001177567"/>
    <property type="gene ID" value="GeneID_100463134"/>
</dbReference>
<dbReference type="PANTHER" id="PTHR21137">
    <property type="entry name" value="ODORANT RECEPTOR"/>
    <property type="match status" value="1"/>
</dbReference>
<keyword evidence="6 10" id="KW-1133">Transmembrane helix</keyword>
<dbReference type="AlphaFoldDB" id="A0A7M6UGC2"/>
<dbReference type="Pfam" id="PF02949">
    <property type="entry name" value="7tm_6"/>
    <property type="match status" value="1"/>
</dbReference>
<feature type="transmembrane region" description="Helical" evidence="10">
    <location>
        <begin position="265"/>
        <end position="283"/>
    </location>
</feature>
<comment type="caution">
    <text evidence="10">Lacks conserved residue(s) required for the propagation of feature annotation.</text>
</comment>
<evidence type="ECO:0000256" key="3">
    <source>
        <dbReference type="ARBA" id="ARBA00022606"/>
    </source>
</evidence>
<evidence type="ECO:0000256" key="1">
    <source>
        <dbReference type="ARBA" id="ARBA00004651"/>
    </source>
</evidence>
<comment type="similarity">
    <text evidence="10">Belongs to the insect chemoreceptor superfamily. Heteromeric odorant receptor channel (TC 1.A.69) family.</text>
</comment>
<evidence type="ECO:0000256" key="4">
    <source>
        <dbReference type="ARBA" id="ARBA00022692"/>
    </source>
</evidence>
<feature type="transmembrane region" description="Helical" evidence="10">
    <location>
        <begin position="59"/>
        <end position="77"/>
    </location>
</feature>
<name>A0A7M6UGC2_NASVI</name>
<proteinExistence type="inferred from homology"/>
<dbReference type="GO" id="GO:0004984">
    <property type="term" value="F:olfactory receptor activity"/>
    <property type="evidence" value="ECO:0007669"/>
    <property type="project" value="InterPro"/>
</dbReference>
<dbReference type="InterPro" id="IPR004117">
    <property type="entry name" value="7tm6_olfct_rcpt"/>
</dbReference>
<dbReference type="OrthoDB" id="7696577at2759"/>
<organism evidence="11 12">
    <name type="scientific">Nasonia vitripennis</name>
    <name type="common">Parasitic wasp</name>
    <dbReference type="NCBI Taxonomy" id="7425"/>
    <lineage>
        <taxon>Eukaryota</taxon>
        <taxon>Metazoa</taxon>
        <taxon>Ecdysozoa</taxon>
        <taxon>Arthropoda</taxon>
        <taxon>Hexapoda</taxon>
        <taxon>Insecta</taxon>
        <taxon>Pterygota</taxon>
        <taxon>Neoptera</taxon>
        <taxon>Endopterygota</taxon>
        <taxon>Hymenoptera</taxon>
        <taxon>Apocrita</taxon>
        <taxon>Proctotrupomorpha</taxon>
        <taxon>Chalcidoidea</taxon>
        <taxon>Pteromalidae</taxon>
        <taxon>Pteromalinae</taxon>
        <taxon>Nasonia</taxon>
    </lineage>
</organism>
<keyword evidence="8 10" id="KW-0675">Receptor</keyword>
<keyword evidence="12" id="KW-1185">Reference proteome</keyword>
<evidence type="ECO:0000256" key="6">
    <source>
        <dbReference type="ARBA" id="ARBA00022989"/>
    </source>
</evidence>
<dbReference type="CTD" id="100463134"/>
<dbReference type="InParanoid" id="A0A7M6UGC2"/>
<dbReference type="GO" id="GO:0005549">
    <property type="term" value="F:odorant binding"/>
    <property type="evidence" value="ECO:0007669"/>
    <property type="project" value="InterPro"/>
</dbReference>
<evidence type="ECO:0000256" key="7">
    <source>
        <dbReference type="ARBA" id="ARBA00023136"/>
    </source>
</evidence>
<feature type="transmembrane region" description="Helical" evidence="10">
    <location>
        <begin position="175"/>
        <end position="196"/>
    </location>
</feature>
<keyword evidence="7 10" id="KW-0472">Membrane</keyword>
<feature type="transmembrane region" description="Helical" evidence="10">
    <location>
        <begin position="34"/>
        <end position="53"/>
    </location>
</feature>
<keyword evidence="9 10" id="KW-0807">Transducer</keyword>
<evidence type="ECO:0000256" key="9">
    <source>
        <dbReference type="ARBA" id="ARBA00023224"/>
    </source>
</evidence>
<evidence type="ECO:0000256" key="5">
    <source>
        <dbReference type="ARBA" id="ARBA00022725"/>
    </source>
</evidence>
<dbReference type="GO" id="GO:0007165">
    <property type="term" value="P:signal transduction"/>
    <property type="evidence" value="ECO:0007669"/>
    <property type="project" value="UniProtKB-KW"/>
</dbReference>
<evidence type="ECO:0000256" key="2">
    <source>
        <dbReference type="ARBA" id="ARBA00022475"/>
    </source>
</evidence>
<dbReference type="SMR" id="A0A7M6UGC2"/>
<dbReference type="GeneID" id="100463134"/>
<evidence type="ECO:0000313" key="12">
    <source>
        <dbReference type="Proteomes" id="UP000002358"/>
    </source>
</evidence>
<accession>A0A7M6UGC2</accession>
<evidence type="ECO:0000256" key="10">
    <source>
        <dbReference type="RuleBase" id="RU351113"/>
    </source>
</evidence>
<keyword evidence="4 10" id="KW-0812">Transmembrane</keyword>